<keyword evidence="1" id="KW-1133">Transmembrane helix</keyword>
<dbReference type="SUPFAM" id="SSF53448">
    <property type="entry name" value="Nucleotide-diphospho-sugar transferases"/>
    <property type="match status" value="1"/>
</dbReference>
<feature type="transmembrane region" description="Helical" evidence="1">
    <location>
        <begin position="281"/>
        <end position="301"/>
    </location>
</feature>
<dbReference type="InterPro" id="IPR029044">
    <property type="entry name" value="Nucleotide-diphossugar_trans"/>
</dbReference>
<feature type="transmembrane region" description="Helical" evidence="1">
    <location>
        <begin position="322"/>
        <end position="340"/>
    </location>
</feature>
<organism evidence="3 4">
    <name type="scientific">Moheibacter lacus</name>
    <dbReference type="NCBI Taxonomy" id="2745851"/>
    <lineage>
        <taxon>Bacteria</taxon>
        <taxon>Pseudomonadati</taxon>
        <taxon>Bacteroidota</taxon>
        <taxon>Flavobacteriia</taxon>
        <taxon>Flavobacteriales</taxon>
        <taxon>Weeksellaceae</taxon>
        <taxon>Moheibacter</taxon>
    </lineage>
</organism>
<keyword evidence="4" id="KW-1185">Reference proteome</keyword>
<comment type="caution">
    <text evidence="3">The sequence shown here is derived from an EMBL/GenBank/DDBJ whole genome shotgun (WGS) entry which is preliminary data.</text>
</comment>
<dbReference type="PANTHER" id="PTHR22916:SF64">
    <property type="entry name" value="TRANSFERASE, PUTATIVE-RELATED"/>
    <property type="match status" value="1"/>
</dbReference>
<dbReference type="InterPro" id="IPR001173">
    <property type="entry name" value="Glyco_trans_2-like"/>
</dbReference>
<keyword evidence="1" id="KW-0472">Membrane</keyword>
<dbReference type="Pfam" id="PF00535">
    <property type="entry name" value="Glycos_transf_2"/>
    <property type="match status" value="1"/>
</dbReference>
<feature type="domain" description="Glycosyltransferase 2-like" evidence="2">
    <location>
        <begin position="4"/>
        <end position="138"/>
    </location>
</feature>
<feature type="transmembrane region" description="Helical" evidence="1">
    <location>
        <begin position="239"/>
        <end position="261"/>
    </location>
</feature>
<protein>
    <submittedName>
        <fullName evidence="3">Glycosyltransferase</fullName>
    </submittedName>
</protein>
<dbReference type="PANTHER" id="PTHR22916">
    <property type="entry name" value="GLYCOSYLTRANSFERASE"/>
    <property type="match status" value="1"/>
</dbReference>
<evidence type="ECO:0000259" key="2">
    <source>
        <dbReference type="Pfam" id="PF00535"/>
    </source>
</evidence>
<dbReference type="GO" id="GO:0016758">
    <property type="term" value="F:hexosyltransferase activity"/>
    <property type="evidence" value="ECO:0007669"/>
    <property type="project" value="UniProtKB-ARBA"/>
</dbReference>
<dbReference type="EMBL" id="JACDZE010000002">
    <property type="protein sequence ID" value="MBA5629792.1"/>
    <property type="molecule type" value="Genomic_DNA"/>
</dbReference>
<keyword evidence="3" id="KW-0808">Transferase</keyword>
<accession>A0A838ZS09</accession>
<gene>
    <name evidence="3" type="ORF">HU137_08425</name>
</gene>
<sequence length="350" mass="40326">MNFSIIIAVFQRENELSELLESLTIQTDKDFEVIVVDDGSPEKLQSVAEEFKLKLNLKYFYKSNSGPGKSRNFGMEKASGNYFIFLDSDTIVPNDYISIVRENLEKNYTDAYGGPDAAADDFNDLQKAISFSMTSFLTTGGIRGGKRQIGKFQPRSFNMGISKNAYEKTGGFGELRIGEDPDLSMTLWENGFETQLIQEAKVYHKRRTSLKKFAKQVYQFGAARPILNQRHPKYKKLTFWFPTLFLIYFSFCLFGFLFSFFRVGYFNFEKINLTLSSYEVMMILISPLQIYFFMIFIFSGIENKSVKIGFLSMLTTIIQHISYGYGFLKSWLFVGLIGIPPKKLFPSHFY</sequence>
<evidence type="ECO:0000256" key="1">
    <source>
        <dbReference type="SAM" id="Phobius"/>
    </source>
</evidence>
<keyword evidence="1" id="KW-0812">Transmembrane</keyword>
<proteinExistence type="predicted"/>
<name>A0A838ZS09_9FLAO</name>
<dbReference type="Proteomes" id="UP000552241">
    <property type="component" value="Unassembled WGS sequence"/>
</dbReference>
<evidence type="ECO:0000313" key="4">
    <source>
        <dbReference type="Proteomes" id="UP000552241"/>
    </source>
</evidence>
<dbReference type="Gene3D" id="3.90.550.10">
    <property type="entry name" value="Spore Coat Polysaccharide Biosynthesis Protein SpsA, Chain A"/>
    <property type="match status" value="1"/>
</dbReference>
<reference evidence="3 4" key="1">
    <citation type="submission" date="2020-07" db="EMBL/GenBank/DDBJ databases">
        <title>Moheibacter lacus sp. nov., a member of the family Flavobacteriaceae isolated from freshwater lake sediment.</title>
        <authorList>
            <person name="Liu Y."/>
        </authorList>
    </citation>
    <scope>NUCLEOTIDE SEQUENCE [LARGE SCALE GENOMIC DNA]</scope>
    <source>
        <strain evidence="3 4">BDHS18</strain>
    </source>
</reference>
<evidence type="ECO:0000313" key="3">
    <source>
        <dbReference type="EMBL" id="MBA5629792.1"/>
    </source>
</evidence>
<dbReference type="AlphaFoldDB" id="A0A838ZS09"/>